<gene>
    <name evidence="3" type="primary">cas5b</name>
    <name evidence="3" type="ORF">K5V21_12835</name>
</gene>
<evidence type="ECO:0000256" key="2">
    <source>
        <dbReference type="SAM" id="Phobius"/>
    </source>
</evidence>
<dbReference type="InterPro" id="IPR013422">
    <property type="entry name" value="CRISPR-assoc_prot_Cas5_N"/>
</dbReference>
<keyword evidence="2" id="KW-0812">Transmembrane</keyword>
<organism evidence="3 4">
    <name type="scientific">Clostridium sardiniense</name>
    <name type="common">Clostridium absonum</name>
    <dbReference type="NCBI Taxonomy" id="29369"/>
    <lineage>
        <taxon>Bacteria</taxon>
        <taxon>Bacillati</taxon>
        <taxon>Bacillota</taxon>
        <taxon>Clostridia</taxon>
        <taxon>Eubacteriales</taxon>
        <taxon>Clostridiaceae</taxon>
        <taxon>Clostridium</taxon>
    </lineage>
</organism>
<keyword evidence="4" id="KW-1185">Reference proteome</keyword>
<dbReference type="NCBIfam" id="TIGR02593">
    <property type="entry name" value="CRISPR_cas5"/>
    <property type="match status" value="1"/>
</dbReference>
<dbReference type="RefSeq" id="WP_221861590.1">
    <property type="nucleotide sequence ID" value="NZ_JAIKTU010000010.1"/>
</dbReference>
<dbReference type="NCBIfam" id="TIGR02592">
    <property type="entry name" value="cas_Cas5h"/>
    <property type="match status" value="1"/>
</dbReference>
<dbReference type="Proteomes" id="UP001299068">
    <property type="component" value="Unassembled WGS sequence"/>
</dbReference>
<keyword evidence="2" id="KW-0472">Membrane</keyword>
<protein>
    <submittedName>
        <fullName evidence="3">Type I-B CRISPR-associated protein Cas5b</fullName>
    </submittedName>
</protein>
<sequence length="251" mass="29084">MDAIKFTLRGNTAFFKKPDVNSNMYFTYGCIHKVALLGIFGAILGYSGYNKIKDKKDINVYPEFYEKLKDLKISIFPKNPKGYITKKVQTFNNSVGYASKEQGGNLIVKEQWLENPVWDIYFIIDSKESENLKEKMLNSECTYMPYLGKNDHPASIEDVVLIKDIEEASCIKSIDSIFIKDSVVLEEEDYFSFEEGEDVEPIWKYEEKLPMTLDKITNKYEFESFIATNRKVEGVKKSNIYNICGKNLFFI</sequence>
<dbReference type="InterPro" id="IPR013421">
    <property type="entry name" value="CRISPR-assoc_prot_Cas5_HALMA"/>
</dbReference>
<dbReference type="EMBL" id="JAIKTU010000010">
    <property type="protein sequence ID" value="MBY0756334.1"/>
    <property type="molecule type" value="Genomic_DNA"/>
</dbReference>
<accession>A0ABS7KZY1</accession>
<keyword evidence="2" id="KW-1133">Transmembrane helix</keyword>
<evidence type="ECO:0000256" key="1">
    <source>
        <dbReference type="ARBA" id="ARBA00023118"/>
    </source>
</evidence>
<proteinExistence type="predicted"/>
<keyword evidence="1" id="KW-0051">Antiviral defense</keyword>
<feature type="transmembrane region" description="Helical" evidence="2">
    <location>
        <begin position="25"/>
        <end position="46"/>
    </location>
</feature>
<comment type="caution">
    <text evidence="3">The sequence shown here is derived from an EMBL/GenBank/DDBJ whole genome shotgun (WGS) entry which is preliminary data.</text>
</comment>
<evidence type="ECO:0000313" key="3">
    <source>
        <dbReference type="EMBL" id="MBY0756334.1"/>
    </source>
</evidence>
<dbReference type="PROSITE" id="PS51257">
    <property type="entry name" value="PROKAR_LIPOPROTEIN"/>
    <property type="match status" value="1"/>
</dbReference>
<reference evidence="3 4" key="1">
    <citation type="journal article" date="2021" name="Cell Host Microbe">
        <title>in vivo commensal control of Clostridioides difficile virulence.</title>
        <authorList>
            <person name="Girinathan B.P."/>
            <person name="Dibenedetto N."/>
            <person name="Worley J.N."/>
            <person name="Peltier J."/>
            <person name="Arrieta-Ortiz M.L."/>
            <person name="Rupa Christinal Immanuel S."/>
            <person name="Lavin R."/>
            <person name="Delaney M.L."/>
            <person name="Cummins C."/>
            <person name="Hoffmann M."/>
            <person name="Luo Y."/>
            <person name="Gonzalez-Escalona N."/>
            <person name="Allard M."/>
            <person name="Onderdonk A.B."/>
            <person name="Gerber G.K."/>
            <person name="Sonenshein A.L."/>
            <person name="Baliga N."/>
            <person name="Dupuy B."/>
            <person name="Bry L."/>
        </authorList>
    </citation>
    <scope>NUCLEOTIDE SEQUENCE [LARGE SCALE GENOMIC DNA]</scope>
    <source>
        <strain evidence="3 4">DSM 599</strain>
    </source>
</reference>
<name>A0ABS7KZY1_CLOSR</name>
<evidence type="ECO:0000313" key="4">
    <source>
        <dbReference type="Proteomes" id="UP001299068"/>
    </source>
</evidence>